<feature type="transmembrane region" description="Helical" evidence="3">
    <location>
        <begin position="14"/>
        <end position="35"/>
    </location>
</feature>
<dbReference type="InterPro" id="IPR013783">
    <property type="entry name" value="Ig-like_fold"/>
</dbReference>
<dbReference type="PANTHER" id="PTHR45080">
    <property type="entry name" value="CONTACTIN 5"/>
    <property type="match status" value="1"/>
</dbReference>
<dbReference type="SUPFAM" id="SSF48726">
    <property type="entry name" value="Immunoglobulin"/>
    <property type="match status" value="3"/>
</dbReference>
<organism evidence="5 6">
    <name type="scientific">Polypedilum vanderplanki</name>
    <name type="common">Sleeping chironomid midge</name>
    <dbReference type="NCBI Taxonomy" id="319348"/>
    <lineage>
        <taxon>Eukaryota</taxon>
        <taxon>Metazoa</taxon>
        <taxon>Ecdysozoa</taxon>
        <taxon>Arthropoda</taxon>
        <taxon>Hexapoda</taxon>
        <taxon>Insecta</taxon>
        <taxon>Pterygota</taxon>
        <taxon>Neoptera</taxon>
        <taxon>Endopterygota</taxon>
        <taxon>Diptera</taxon>
        <taxon>Nematocera</taxon>
        <taxon>Chironomoidea</taxon>
        <taxon>Chironomidae</taxon>
        <taxon>Chironominae</taxon>
        <taxon>Polypedilum</taxon>
        <taxon>Polypedilum</taxon>
    </lineage>
</organism>
<dbReference type="EMBL" id="JADBJN010000001">
    <property type="protein sequence ID" value="KAG5679680.1"/>
    <property type="molecule type" value="Genomic_DNA"/>
</dbReference>
<dbReference type="GO" id="GO:0007156">
    <property type="term" value="P:homophilic cell adhesion via plasma membrane adhesion molecules"/>
    <property type="evidence" value="ECO:0007669"/>
    <property type="project" value="TreeGrafter"/>
</dbReference>
<protein>
    <recommendedName>
        <fullName evidence="4">Ig-like domain-containing protein</fullName>
    </recommendedName>
</protein>
<keyword evidence="3" id="KW-0812">Transmembrane</keyword>
<accession>A0A9J6CBZ9</accession>
<evidence type="ECO:0000259" key="4">
    <source>
        <dbReference type="PROSITE" id="PS50835"/>
    </source>
</evidence>
<comment type="caution">
    <text evidence="5">The sequence shown here is derived from an EMBL/GenBank/DDBJ whole genome shotgun (WGS) entry which is preliminary data.</text>
</comment>
<dbReference type="GO" id="GO:0043025">
    <property type="term" value="C:neuronal cell body"/>
    <property type="evidence" value="ECO:0007669"/>
    <property type="project" value="TreeGrafter"/>
</dbReference>
<dbReference type="InterPro" id="IPR036116">
    <property type="entry name" value="FN3_sf"/>
</dbReference>
<dbReference type="InterPro" id="IPR036179">
    <property type="entry name" value="Ig-like_dom_sf"/>
</dbReference>
<feature type="domain" description="Ig-like" evidence="4">
    <location>
        <begin position="231"/>
        <end position="320"/>
    </location>
</feature>
<evidence type="ECO:0000256" key="3">
    <source>
        <dbReference type="SAM" id="Phobius"/>
    </source>
</evidence>
<keyword evidence="2" id="KW-0393">Immunoglobulin domain</keyword>
<dbReference type="Pfam" id="PF07679">
    <property type="entry name" value="I-set"/>
    <property type="match status" value="2"/>
</dbReference>
<evidence type="ECO:0000256" key="2">
    <source>
        <dbReference type="ARBA" id="ARBA00023319"/>
    </source>
</evidence>
<dbReference type="GO" id="GO:0050808">
    <property type="term" value="P:synapse organization"/>
    <property type="evidence" value="ECO:0007669"/>
    <property type="project" value="TreeGrafter"/>
</dbReference>
<dbReference type="Proteomes" id="UP001107558">
    <property type="component" value="Chromosome 1"/>
</dbReference>
<dbReference type="Pfam" id="PF13927">
    <property type="entry name" value="Ig_3"/>
    <property type="match status" value="1"/>
</dbReference>
<reference evidence="5" key="1">
    <citation type="submission" date="2021-03" db="EMBL/GenBank/DDBJ databases">
        <title>Chromosome level genome of the anhydrobiotic midge Polypedilum vanderplanki.</title>
        <authorList>
            <person name="Yoshida Y."/>
            <person name="Kikawada T."/>
            <person name="Gusev O."/>
        </authorList>
    </citation>
    <scope>NUCLEOTIDE SEQUENCE</scope>
    <source>
        <strain evidence="5">NIAS01</strain>
        <tissue evidence="5">Whole body or cell culture</tissue>
    </source>
</reference>
<dbReference type="SMART" id="SM00408">
    <property type="entry name" value="IGc2"/>
    <property type="match status" value="3"/>
</dbReference>
<dbReference type="GO" id="GO:0008046">
    <property type="term" value="F:axon guidance receptor activity"/>
    <property type="evidence" value="ECO:0007669"/>
    <property type="project" value="TreeGrafter"/>
</dbReference>
<proteinExistence type="predicted"/>
<feature type="domain" description="Ig-like" evidence="4">
    <location>
        <begin position="44"/>
        <end position="131"/>
    </location>
</feature>
<keyword evidence="3" id="KW-1133">Transmembrane helix</keyword>
<dbReference type="PANTHER" id="PTHR45080:SF33">
    <property type="entry name" value="IG-LIKE DOMAIN-CONTAINING PROTEIN"/>
    <property type="match status" value="1"/>
</dbReference>
<dbReference type="Gene3D" id="2.60.40.10">
    <property type="entry name" value="Immunoglobulins"/>
    <property type="match status" value="4"/>
</dbReference>
<dbReference type="InterPro" id="IPR007110">
    <property type="entry name" value="Ig-like_dom"/>
</dbReference>
<feature type="domain" description="Ig-like" evidence="4">
    <location>
        <begin position="139"/>
        <end position="224"/>
    </location>
</feature>
<dbReference type="SMART" id="SM00060">
    <property type="entry name" value="FN3"/>
    <property type="match status" value="1"/>
</dbReference>
<dbReference type="AlphaFoldDB" id="A0A9J6CBZ9"/>
<keyword evidence="1" id="KW-0677">Repeat</keyword>
<name>A0A9J6CBZ9_POLVA</name>
<dbReference type="PROSITE" id="PS50835">
    <property type="entry name" value="IG_LIKE"/>
    <property type="match status" value="3"/>
</dbReference>
<dbReference type="InterPro" id="IPR003598">
    <property type="entry name" value="Ig_sub2"/>
</dbReference>
<dbReference type="FunFam" id="2.60.40.10:FF:000877">
    <property type="entry name" value="CLUMA_CG002357, isoform A"/>
    <property type="match status" value="1"/>
</dbReference>
<dbReference type="FunFam" id="2.60.40.10:FF:001233">
    <property type="entry name" value="Uncharacterized protein, isoform B"/>
    <property type="match status" value="1"/>
</dbReference>
<gene>
    <name evidence="5" type="ORF">PVAND_009234</name>
</gene>
<keyword evidence="3" id="KW-0472">Membrane</keyword>
<keyword evidence="6" id="KW-1185">Reference proteome</keyword>
<dbReference type="SMART" id="SM00409">
    <property type="entry name" value="IG"/>
    <property type="match status" value="3"/>
</dbReference>
<dbReference type="CDD" id="cd00063">
    <property type="entry name" value="FN3"/>
    <property type="match status" value="1"/>
</dbReference>
<dbReference type="GO" id="GO:0005886">
    <property type="term" value="C:plasma membrane"/>
    <property type="evidence" value="ECO:0007669"/>
    <property type="project" value="TreeGrafter"/>
</dbReference>
<dbReference type="SUPFAM" id="SSF49265">
    <property type="entry name" value="Fibronectin type III"/>
    <property type="match status" value="1"/>
</dbReference>
<dbReference type="GO" id="GO:0030424">
    <property type="term" value="C:axon"/>
    <property type="evidence" value="ECO:0007669"/>
    <property type="project" value="TreeGrafter"/>
</dbReference>
<dbReference type="OrthoDB" id="6159398at2759"/>
<evidence type="ECO:0000313" key="5">
    <source>
        <dbReference type="EMBL" id="KAG5679681.1"/>
    </source>
</evidence>
<evidence type="ECO:0000256" key="1">
    <source>
        <dbReference type="ARBA" id="ARBA00022737"/>
    </source>
</evidence>
<dbReference type="CDD" id="cd00096">
    <property type="entry name" value="Ig"/>
    <property type="match status" value="1"/>
</dbReference>
<sequence>MKVYRENRKFIKSWLLHLLTIIFIYTNIFNIALVASQVLNKNEPMFISRSEAFKFAVGDTITLPCEVTNPSSYMLAWKRGIAILTAGQVKVTPDPRVRLANGNTLQIRDAVPSDGGDYICQIATFEPREITHHVEILIPAKISHVTSGGHLQVKKGSPVRLECSATGNPMPNITWTRKNNLLPNGEEKFVSSSYVIENMDRHKGGTYICTANNGVGQTASSQIALHVLYPPEITVEQQIVYSGEGQQAELSCIVHGETTPTVSWLRDTVPIDHQNEHYIMDGRGTRYTLVIKRVRSQDFGNYSCVADNQLGKNKKNIRLSGDPRAPVIRSNAQSQWRDKYNISWTVDSYAPIEEYKLYYKLLSNNPPPLGYGNHLDIHRPQNTDSYPNHANYMDHMNIHNNQYDSFSSYSTLYRRPQNTDWTDIVLQPYPYTTHYTQGMSFIIRDLLPDHQYEAKVIARNRYGWSDFSERFVFNTALIDTEARDMEVKHYTSATSSVFSELKWLFILKFSLFALHYTNAVQLNLC</sequence>
<dbReference type="EMBL" id="JADBJN010000001">
    <property type="protein sequence ID" value="KAG5679681.1"/>
    <property type="molecule type" value="Genomic_DNA"/>
</dbReference>
<dbReference type="InterPro" id="IPR013098">
    <property type="entry name" value="Ig_I-set"/>
</dbReference>
<dbReference type="InterPro" id="IPR003599">
    <property type="entry name" value="Ig_sub"/>
</dbReference>
<evidence type="ECO:0000313" key="6">
    <source>
        <dbReference type="Proteomes" id="UP001107558"/>
    </source>
</evidence>
<dbReference type="InterPro" id="IPR003961">
    <property type="entry name" value="FN3_dom"/>
</dbReference>
<dbReference type="InterPro" id="IPR050958">
    <property type="entry name" value="Cell_Adh-Cytoskel_Orgn"/>
</dbReference>